<keyword evidence="1" id="KW-0472">Membrane</keyword>
<accession>A0A1M6ILN2</accession>
<dbReference type="Proteomes" id="UP000184080">
    <property type="component" value="Unassembled WGS sequence"/>
</dbReference>
<gene>
    <name evidence="2" type="ORF">SAMN05444401_2880</name>
</gene>
<protein>
    <submittedName>
        <fullName evidence="2">ABC-2 family transporter protein</fullName>
    </submittedName>
</protein>
<dbReference type="AlphaFoldDB" id="A0A1M6ILN2"/>
<dbReference type="STRING" id="1121298.SAMN05444401_2880"/>
<evidence type="ECO:0000256" key="1">
    <source>
        <dbReference type="SAM" id="Phobius"/>
    </source>
</evidence>
<feature type="transmembrane region" description="Helical" evidence="1">
    <location>
        <begin position="39"/>
        <end position="61"/>
    </location>
</feature>
<dbReference type="Pfam" id="PF13346">
    <property type="entry name" value="ABC2_membrane_5"/>
    <property type="match status" value="1"/>
</dbReference>
<dbReference type="InterPro" id="IPR025699">
    <property type="entry name" value="ABC2_memb-like"/>
</dbReference>
<keyword evidence="1" id="KW-0812">Transmembrane</keyword>
<feature type="transmembrane region" description="Helical" evidence="1">
    <location>
        <begin position="147"/>
        <end position="166"/>
    </location>
</feature>
<dbReference type="PANTHER" id="PTHR41309:SF2">
    <property type="entry name" value="MEMBRANE PROTEIN"/>
    <property type="match status" value="1"/>
</dbReference>
<feature type="transmembrane region" description="Helical" evidence="1">
    <location>
        <begin position="12"/>
        <end position="33"/>
    </location>
</feature>
<feature type="transmembrane region" description="Helical" evidence="1">
    <location>
        <begin position="115"/>
        <end position="138"/>
    </location>
</feature>
<dbReference type="PANTHER" id="PTHR41309">
    <property type="entry name" value="MEMBRANE PROTEIN-RELATED"/>
    <property type="match status" value="1"/>
</dbReference>
<name>A0A1M6ILN2_9CLOT</name>
<feature type="transmembrane region" description="Helical" evidence="1">
    <location>
        <begin position="178"/>
        <end position="202"/>
    </location>
</feature>
<dbReference type="OrthoDB" id="1655186at2"/>
<keyword evidence="3" id="KW-1185">Reference proteome</keyword>
<reference evidence="2 3" key="1">
    <citation type="submission" date="2016-11" db="EMBL/GenBank/DDBJ databases">
        <authorList>
            <person name="Jaros S."/>
            <person name="Januszkiewicz K."/>
            <person name="Wedrychowicz H."/>
        </authorList>
    </citation>
    <scope>NUCLEOTIDE SEQUENCE [LARGE SCALE GENOMIC DNA]</scope>
    <source>
        <strain evidence="2 3">DSM 21864</strain>
    </source>
</reference>
<sequence>MKGLIIKDILNLKNYGRSILLIVAFYGIFAYTINDAGFLGGMIVLLMTMMSISSFSYDDLAKWDKYALSLPISRKDMVMSKYLLSIIFIVLGAALSFVIVFVISNIKSSVNLWELLLQTYSSSAVAIIFISVLMPLLYKFGVEKSRIMIMAVFAIPTLLLVLLSKLGIAKPSEDQLMFLLKMSPIIVIAVMMVSAFISYNIYKKKDM</sequence>
<dbReference type="EMBL" id="FQZO01000004">
    <property type="protein sequence ID" value="SHJ35350.1"/>
    <property type="molecule type" value="Genomic_DNA"/>
</dbReference>
<evidence type="ECO:0000313" key="2">
    <source>
        <dbReference type="EMBL" id="SHJ35350.1"/>
    </source>
</evidence>
<keyword evidence="1" id="KW-1133">Transmembrane helix</keyword>
<feature type="transmembrane region" description="Helical" evidence="1">
    <location>
        <begin position="82"/>
        <end position="103"/>
    </location>
</feature>
<evidence type="ECO:0000313" key="3">
    <source>
        <dbReference type="Proteomes" id="UP000184080"/>
    </source>
</evidence>
<dbReference type="RefSeq" id="WP_073008015.1">
    <property type="nucleotide sequence ID" value="NZ_FQZO01000004.1"/>
</dbReference>
<proteinExistence type="predicted"/>
<organism evidence="2 3">
    <name type="scientific">Clostridium amylolyticum</name>
    <dbReference type="NCBI Taxonomy" id="1121298"/>
    <lineage>
        <taxon>Bacteria</taxon>
        <taxon>Bacillati</taxon>
        <taxon>Bacillota</taxon>
        <taxon>Clostridia</taxon>
        <taxon>Eubacteriales</taxon>
        <taxon>Clostridiaceae</taxon>
        <taxon>Clostridium</taxon>
    </lineage>
</organism>